<feature type="transmembrane region" description="Helical" evidence="2">
    <location>
        <begin position="94"/>
        <end position="113"/>
    </location>
</feature>
<keyword evidence="2" id="KW-1133">Transmembrane helix</keyword>
<organism evidence="3 4">
    <name type="scientific">Liquorilactobacillus oeni DSM 19972</name>
    <dbReference type="NCBI Taxonomy" id="1423777"/>
    <lineage>
        <taxon>Bacteria</taxon>
        <taxon>Bacillati</taxon>
        <taxon>Bacillota</taxon>
        <taxon>Bacilli</taxon>
        <taxon>Lactobacillales</taxon>
        <taxon>Lactobacillaceae</taxon>
        <taxon>Liquorilactobacillus</taxon>
    </lineage>
</organism>
<comment type="subcellular location">
    <subcellularLocation>
        <location evidence="1">Cell membrane</location>
        <topology evidence="1">Multi-pass membrane protein</topology>
    </subcellularLocation>
</comment>
<dbReference type="InterPro" id="IPR036259">
    <property type="entry name" value="MFS_trans_sf"/>
</dbReference>
<feature type="transmembrane region" description="Helical" evidence="2">
    <location>
        <begin position="7"/>
        <end position="27"/>
    </location>
</feature>
<dbReference type="STRING" id="1423777.FD46_GL001450"/>
<dbReference type="Gene3D" id="1.20.1250.20">
    <property type="entry name" value="MFS general substrate transporter like domains"/>
    <property type="match status" value="1"/>
</dbReference>
<dbReference type="Pfam" id="PF07690">
    <property type="entry name" value="MFS_1"/>
    <property type="match status" value="1"/>
</dbReference>
<protein>
    <recommendedName>
        <fullName evidence="5">Major facilitator superfamily (MFS) profile domain-containing protein</fullName>
    </recommendedName>
</protein>
<dbReference type="SUPFAM" id="SSF103473">
    <property type="entry name" value="MFS general substrate transporter"/>
    <property type="match status" value="1"/>
</dbReference>
<evidence type="ECO:0000313" key="4">
    <source>
        <dbReference type="Proteomes" id="UP000051686"/>
    </source>
</evidence>
<keyword evidence="2" id="KW-0812">Transmembrane</keyword>
<feature type="transmembrane region" description="Helical" evidence="2">
    <location>
        <begin position="65"/>
        <end position="88"/>
    </location>
</feature>
<gene>
    <name evidence="3" type="ORF">FD46_GL001450</name>
</gene>
<evidence type="ECO:0008006" key="5">
    <source>
        <dbReference type="Google" id="ProtNLM"/>
    </source>
</evidence>
<dbReference type="GO" id="GO:0022857">
    <property type="term" value="F:transmembrane transporter activity"/>
    <property type="evidence" value="ECO:0007669"/>
    <property type="project" value="InterPro"/>
</dbReference>
<evidence type="ECO:0000256" key="2">
    <source>
        <dbReference type="SAM" id="Phobius"/>
    </source>
</evidence>
<evidence type="ECO:0000313" key="3">
    <source>
        <dbReference type="EMBL" id="KRL04325.1"/>
    </source>
</evidence>
<comment type="caution">
    <text evidence="3">The sequence shown here is derived from an EMBL/GenBank/DDBJ whole genome shotgun (WGS) entry which is preliminary data.</text>
</comment>
<dbReference type="EMBL" id="AZEH01000039">
    <property type="protein sequence ID" value="KRL04325.1"/>
    <property type="molecule type" value="Genomic_DNA"/>
</dbReference>
<sequence length="119" mass="13450">MKYSKRRLISLLSSSLISLLLLTWINWLPLLCLLFLFSQLLTSLIEPIFSNYYNQLIPSLQRATLLSVSSALFSLVMSIIFPLTGWLIQNIGFSFTFGAIGVPLLFFLTLAILQGQFSK</sequence>
<keyword evidence="4" id="KW-1185">Reference proteome</keyword>
<reference evidence="3 4" key="1">
    <citation type="journal article" date="2015" name="Genome Announc.">
        <title>Expanding the biotechnology potential of lactobacilli through comparative genomics of 213 strains and associated genera.</title>
        <authorList>
            <person name="Sun Z."/>
            <person name="Harris H.M."/>
            <person name="McCann A."/>
            <person name="Guo C."/>
            <person name="Argimon S."/>
            <person name="Zhang W."/>
            <person name="Yang X."/>
            <person name="Jeffery I.B."/>
            <person name="Cooney J.C."/>
            <person name="Kagawa T.F."/>
            <person name="Liu W."/>
            <person name="Song Y."/>
            <person name="Salvetti E."/>
            <person name="Wrobel A."/>
            <person name="Rasinkangas P."/>
            <person name="Parkhill J."/>
            <person name="Rea M.C."/>
            <person name="O'Sullivan O."/>
            <person name="Ritari J."/>
            <person name="Douillard F.P."/>
            <person name="Paul Ross R."/>
            <person name="Yang R."/>
            <person name="Briner A.E."/>
            <person name="Felis G.E."/>
            <person name="de Vos W.M."/>
            <person name="Barrangou R."/>
            <person name="Klaenhammer T.R."/>
            <person name="Caufield P.W."/>
            <person name="Cui Y."/>
            <person name="Zhang H."/>
            <person name="O'Toole P.W."/>
        </authorList>
    </citation>
    <scope>NUCLEOTIDE SEQUENCE [LARGE SCALE GENOMIC DNA]</scope>
    <source>
        <strain evidence="3 4">DSM 19972</strain>
    </source>
</reference>
<accession>A0A0R1MG60</accession>
<dbReference type="AlphaFoldDB" id="A0A0R1MG60"/>
<proteinExistence type="predicted"/>
<dbReference type="InterPro" id="IPR011701">
    <property type="entry name" value="MFS"/>
</dbReference>
<keyword evidence="2" id="KW-0472">Membrane</keyword>
<name>A0A0R1MG60_9LACO</name>
<evidence type="ECO:0000256" key="1">
    <source>
        <dbReference type="ARBA" id="ARBA00004651"/>
    </source>
</evidence>
<dbReference type="Proteomes" id="UP000051686">
    <property type="component" value="Unassembled WGS sequence"/>
</dbReference>
<dbReference type="GO" id="GO:0005886">
    <property type="term" value="C:plasma membrane"/>
    <property type="evidence" value="ECO:0007669"/>
    <property type="project" value="UniProtKB-SubCell"/>
</dbReference>
<dbReference type="PATRIC" id="fig|1423777.3.peg.1499"/>
<feature type="transmembrane region" description="Helical" evidence="2">
    <location>
        <begin position="33"/>
        <end position="53"/>
    </location>
</feature>